<reference evidence="3" key="1">
    <citation type="journal article" date="2019" name="Int. J. Syst. Evol. Microbiol.">
        <title>The Global Catalogue of Microorganisms (GCM) 10K type strain sequencing project: providing services to taxonomists for standard genome sequencing and annotation.</title>
        <authorList>
            <consortium name="The Broad Institute Genomics Platform"/>
            <consortium name="The Broad Institute Genome Sequencing Center for Infectious Disease"/>
            <person name="Wu L."/>
            <person name="Ma J."/>
        </authorList>
    </citation>
    <scope>NUCLEOTIDE SEQUENCE [LARGE SCALE GENOMIC DNA]</scope>
    <source>
        <strain evidence="3">JCM 17337</strain>
    </source>
</reference>
<comment type="caution">
    <text evidence="2">The sequence shown here is derived from an EMBL/GenBank/DDBJ whole genome shotgun (WGS) entry which is preliminary data.</text>
</comment>
<dbReference type="PROSITE" id="PS50093">
    <property type="entry name" value="PKD"/>
    <property type="match status" value="1"/>
</dbReference>
<evidence type="ECO:0000313" key="2">
    <source>
        <dbReference type="EMBL" id="GAA3756778.1"/>
    </source>
</evidence>
<dbReference type="InterPro" id="IPR035986">
    <property type="entry name" value="PKD_dom_sf"/>
</dbReference>
<dbReference type="SMART" id="SM00089">
    <property type="entry name" value="PKD"/>
    <property type="match status" value="1"/>
</dbReference>
<evidence type="ECO:0000313" key="3">
    <source>
        <dbReference type="Proteomes" id="UP001500748"/>
    </source>
</evidence>
<sequence length="119" mass="12951">MKKISGIFMFTMVLLTAFSCSKSEEEHIGDCLSDPIYSELKHTTDPADPKKINFSLVYTGERTLSNVKWTFGDGQTASGATVSHTYTAAGTYEVKAELTTKDGNSSECSHAKNKSITVN</sequence>
<dbReference type="Pfam" id="PF18911">
    <property type="entry name" value="PKD_4"/>
    <property type="match status" value="1"/>
</dbReference>
<dbReference type="PROSITE" id="PS51257">
    <property type="entry name" value="PROKAR_LIPOPROTEIN"/>
    <property type="match status" value="1"/>
</dbReference>
<proteinExistence type="predicted"/>
<keyword evidence="3" id="KW-1185">Reference proteome</keyword>
<gene>
    <name evidence="2" type="ORF">GCM10022423_03720</name>
</gene>
<dbReference type="Gene3D" id="2.60.40.10">
    <property type="entry name" value="Immunoglobulins"/>
    <property type="match status" value="1"/>
</dbReference>
<dbReference type="CDD" id="cd00146">
    <property type="entry name" value="PKD"/>
    <property type="match status" value="1"/>
</dbReference>
<dbReference type="RefSeq" id="WP_345139478.1">
    <property type="nucleotide sequence ID" value="NZ_BAABDU010000002.1"/>
</dbReference>
<dbReference type="InterPro" id="IPR013783">
    <property type="entry name" value="Ig-like_fold"/>
</dbReference>
<feature type="domain" description="PKD" evidence="1">
    <location>
        <begin position="35"/>
        <end position="106"/>
    </location>
</feature>
<dbReference type="InterPro" id="IPR022409">
    <property type="entry name" value="PKD/Chitinase_dom"/>
</dbReference>
<dbReference type="EMBL" id="BAABDU010000002">
    <property type="protein sequence ID" value="GAA3756778.1"/>
    <property type="molecule type" value="Genomic_DNA"/>
</dbReference>
<organism evidence="2 3">
    <name type="scientific">Flavobacterium ginsengiterrae</name>
    <dbReference type="NCBI Taxonomy" id="871695"/>
    <lineage>
        <taxon>Bacteria</taxon>
        <taxon>Pseudomonadati</taxon>
        <taxon>Bacteroidota</taxon>
        <taxon>Flavobacteriia</taxon>
        <taxon>Flavobacteriales</taxon>
        <taxon>Flavobacteriaceae</taxon>
        <taxon>Flavobacterium</taxon>
    </lineage>
</organism>
<protein>
    <recommendedName>
        <fullName evidence="1">PKD domain-containing protein</fullName>
    </recommendedName>
</protein>
<accession>A0ABP7G5X9</accession>
<evidence type="ECO:0000259" key="1">
    <source>
        <dbReference type="PROSITE" id="PS50093"/>
    </source>
</evidence>
<dbReference type="InterPro" id="IPR000601">
    <property type="entry name" value="PKD_dom"/>
</dbReference>
<name>A0ABP7G5X9_9FLAO</name>
<dbReference type="SUPFAM" id="SSF49299">
    <property type="entry name" value="PKD domain"/>
    <property type="match status" value="1"/>
</dbReference>
<dbReference type="Proteomes" id="UP001500748">
    <property type="component" value="Unassembled WGS sequence"/>
</dbReference>